<accession>A0A644Y880</accession>
<proteinExistence type="predicted"/>
<organism evidence="1">
    <name type="scientific">bioreactor metagenome</name>
    <dbReference type="NCBI Taxonomy" id="1076179"/>
    <lineage>
        <taxon>unclassified sequences</taxon>
        <taxon>metagenomes</taxon>
        <taxon>ecological metagenomes</taxon>
    </lineage>
</organism>
<protein>
    <submittedName>
        <fullName evidence="1">Uncharacterized protein</fullName>
    </submittedName>
</protein>
<reference evidence="1" key="1">
    <citation type="submission" date="2019-08" db="EMBL/GenBank/DDBJ databases">
        <authorList>
            <person name="Kucharzyk K."/>
            <person name="Murdoch R.W."/>
            <person name="Higgins S."/>
            <person name="Loffler F."/>
        </authorList>
    </citation>
    <scope>NUCLEOTIDE SEQUENCE</scope>
</reference>
<dbReference type="AlphaFoldDB" id="A0A644Y880"/>
<gene>
    <name evidence="1" type="ORF">SDC9_71240</name>
</gene>
<evidence type="ECO:0000313" key="1">
    <source>
        <dbReference type="EMBL" id="MPM24755.1"/>
    </source>
</evidence>
<name>A0A644Y880_9ZZZZ</name>
<dbReference type="EMBL" id="VSSQ01004334">
    <property type="protein sequence ID" value="MPM24755.1"/>
    <property type="molecule type" value="Genomic_DNA"/>
</dbReference>
<sequence length="78" mass="9181">MTKSNVHTKEGWNQFARETNTKSFIQEFGRDPQDYEEVRNWVSAKVAKANELFPISDEEPEQTLRTIDGKLCWVTEFK</sequence>
<comment type="caution">
    <text evidence="1">The sequence shown here is derived from an EMBL/GenBank/DDBJ whole genome shotgun (WGS) entry which is preliminary data.</text>
</comment>